<evidence type="ECO:0000313" key="4">
    <source>
        <dbReference type="EMBL" id="QWV91958.1"/>
    </source>
</evidence>
<organism evidence="4 5">
    <name type="scientific">Geomonas oryzisoli</name>
    <dbReference type="NCBI Taxonomy" id="2847992"/>
    <lineage>
        <taxon>Bacteria</taxon>
        <taxon>Pseudomonadati</taxon>
        <taxon>Thermodesulfobacteriota</taxon>
        <taxon>Desulfuromonadia</taxon>
        <taxon>Geobacterales</taxon>
        <taxon>Geobacteraceae</taxon>
        <taxon>Geomonas</taxon>
    </lineage>
</organism>
<proteinExistence type="predicted"/>
<keyword evidence="2 4" id="KW-0808">Transferase</keyword>
<dbReference type="Pfam" id="PF00534">
    <property type="entry name" value="Glycos_transf_1"/>
    <property type="match status" value="1"/>
</dbReference>
<dbReference type="EC" id="2.4.-.-" evidence="4"/>
<evidence type="ECO:0000313" key="5">
    <source>
        <dbReference type="Proteomes" id="UP000683557"/>
    </source>
</evidence>
<dbReference type="Proteomes" id="UP000683557">
    <property type="component" value="Chromosome"/>
</dbReference>
<dbReference type="InterPro" id="IPR001296">
    <property type="entry name" value="Glyco_trans_1"/>
</dbReference>
<dbReference type="PANTHER" id="PTHR12526">
    <property type="entry name" value="GLYCOSYLTRANSFERASE"/>
    <property type="match status" value="1"/>
</dbReference>
<protein>
    <submittedName>
        <fullName evidence="4">Glycosyltransferase</fullName>
        <ecNumber evidence="4">2.4.-.-</ecNumber>
    </submittedName>
</protein>
<accession>A0ABX8J139</accession>
<dbReference type="GO" id="GO:0016757">
    <property type="term" value="F:glycosyltransferase activity"/>
    <property type="evidence" value="ECO:0007669"/>
    <property type="project" value="UniProtKB-KW"/>
</dbReference>
<evidence type="ECO:0000259" key="3">
    <source>
        <dbReference type="Pfam" id="PF00534"/>
    </source>
</evidence>
<sequence length="398" mass="43370">MKIAYVTATMPFGNGESFLIAEVTELLKKGIDVIIVPRSPENSSQVMAPELARLAFPAPLLSFPVLWGAMLEALSKPLATIKAARFLLRCRSPKVFFHNVAVFPKALWFSRLAACQKVDHIHAHWCSTTASLALFASTVSGIPWSVTAHRGDIVANNLLQVKFENARFVRFISHSGRNLAKSVGADLGKTTAVIVHMGAILPEVFKVTATLSSTPTLLCPATFFPVKGHKYLLGAIAILRDRGVQCRLQLAGEGFLYDELQKQVASLRLEPIVQFMGHLPHSDVMSLYRENKVDLVILPSIDLGNGLHEGIPVSLIEAMGYGIPVVSTRTGGIPELLSDGAGVLVPPENALALADAIQHILEDNTERLRLIEAGRSRVMKHFAVESVVAELLDNFSRY</sequence>
<name>A0ABX8J139_9BACT</name>
<reference evidence="4 5" key="1">
    <citation type="submission" date="2021-06" db="EMBL/GenBank/DDBJ databases">
        <title>Gemonas diversity in paddy soil.</title>
        <authorList>
            <person name="Liu G."/>
        </authorList>
    </citation>
    <scope>NUCLEOTIDE SEQUENCE [LARGE SCALE GENOMIC DNA]</scope>
    <source>
        <strain evidence="4 5">RG10</strain>
    </source>
</reference>
<feature type="domain" description="Glycosyl transferase family 1" evidence="3">
    <location>
        <begin position="212"/>
        <end position="376"/>
    </location>
</feature>
<keyword evidence="1 4" id="KW-0328">Glycosyltransferase</keyword>
<evidence type="ECO:0000256" key="2">
    <source>
        <dbReference type="ARBA" id="ARBA00022679"/>
    </source>
</evidence>
<dbReference type="PANTHER" id="PTHR12526:SF510">
    <property type="entry name" value="D-INOSITOL 3-PHOSPHATE GLYCOSYLTRANSFERASE"/>
    <property type="match status" value="1"/>
</dbReference>
<dbReference type="EMBL" id="CP076723">
    <property type="protein sequence ID" value="QWV91958.1"/>
    <property type="molecule type" value="Genomic_DNA"/>
</dbReference>
<evidence type="ECO:0000256" key="1">
    <source>
        <dbReference type="ARBA" id="ARBA00022676"/>
    </source>
</evidence>
<gene>
    <name evidence="4" type="ORF">KP004_12050</name>
</gene>
<keyword evidence="5" id="KW-1185">Reference proteome</keyword>
<dbReference type="RefSeq" id="WP_216798784.1">
    <property type="nucleotide sequence ID" value="NZ_CP076723.1"/>
</dbReference>